<evidence type="ECO:0000313" key="4">
    <source>
        <dbReference type="Proteomes" id="UP000019678"/>
    </source>
</evidence>
<feature type="chain" id="PRO_5001496572" description="PEGA domain-containing protein" evidence="2">
    <location>
        <begin position="19"/>
        <end position="330"/>
    </location>
</feature>
<keyword evidence="1" id="KW-1133">Transmembrane helix</keyword>
<keyword evidence="2" id="KW-0732">Signal</keyword>
<keyword evidence="1" id="KW-0472">Membrane</keyword>
<reference evidence="3 4" key="1">
    <citation type="submission" date="2013-05" db="EMBL/GenBank/DDBJ databases">
        <title>Genome assembly of Chondromyces apiculatus DSM 436.</title>
        <authorList>
            <person name="Sharma G."/>
            <person name="Khatri I."/>
            <person name="Kaur C."/>
            <person name="Mayilraj S."/>
            <person name="Subramanian S."/>
        </authorList>
    </citation>
    <scope>NUCLEOTIDE SEQUENCE [LARGE SCALE GENOMIC DNA]</scope>
    <source>
        <strain evidence="3 4">DSM 436</strain>
    </source>
</reference>
<sequence>MRLAPVLLALCSPGVARAQGAVEKAAAEALFREARALLEEGKTSEACAKFAESQRLEPKLGTLLNLASCHEEEGKMASAWAEFNQAAGLATTAKQEARADFARTRAAELETKLSRVVFQAAGGAAPEMTIRIGDKQLGAATLGSKIPLDPGPYQVEVTAPGKQRWATQIQVPAGPASLDVSIPALEDASSAAPDDGGLAAIFTPPTRRTMGLVAMGVGVVGVGLGTYLGVRTFVQKGTISEHCTGRYCDQEGLDASDDAHTSAGLSTVAFIAGGVFLAGGAVLYLTAKPAKDTSPPTKSAASARHRQGATLWVSPNVAPGHAALGLGGRW</sequence>
<evidence type="ECO:0008006" key="5">
    <source>
        <dbReference type="Google" id="ProtNLM"/>
    </source>
</evidence>
<accession>A0A017TE94</accession>
<feature type="signal peptide" evidence="2">
    <location>
        <begin position="1"/>
        <end position="18"/>
    </location>
</feature>
<dbReference type="STRING" id="1192034.CAP_0619"/>
<dbReference type="SUPFAM" id="SSF48452">
    <property type="entry name" value="TPR-like"/>
    <property type="match status" value="1"/>
</dbReference>
<keyword evidence="4" id="KW-1185">Reference proteome</keyword>
<dbReference type="Proteomes" id="UP000019678">
    <property type="component" value="Unassembled WGS sequence"/>
</dbReference>
<evidence type="ECO:0000256" key="1">
    <source>
        <dbReference type="SAM" id="Phobius"/>
    </source>
</evidence>
<dbReference type="RefSeq" id="WP_052374484.1">
    <property type="nucleotide sequence ID" value="NZ_ASRX01000011.1"/>
</dbReference>
<comment type="caution">
    <text evidence="3">The sequence shown here is derived from an EMBL/GenBank/DDBJ whole genome shotgun (WGS) entry which is preliminary data.</text>
</comment>
<protein>
    <recommendedName>
        <fullName evidence="5">PEGA domain-containing protein</fullName>
    </recommendedName>
</protein>
<organism evidence="3 4">
    <name type="scientific">Chondromyces apiculatus DSM 436</name>
    <dbReference type="NCBI Taxonomy" id="1192034"/>
    <lineage>
        <taxon>Bacteria</taxon>
        <taxon>Pseudomonadati</taxon>
        <taxon>Myxococcota</taxon>
        <taxon>Polyangia</taxon>
        <taxon>Polyangiales</taxon>
        <taxon>Polyangiaceae</taxon>
        <taxon>Chondromyces</taxon>
    </lineage>
</organism>
<gene>
    <name evidence="3" type="ORF">CAP_0619</name>
</gene>
<feature type="transmembrane region" description="Helical" evidence="1">
    <location>
        <begin position="263"/>
        <end position="285"/>
    </location>
</feature>
<dbReference type="AlphaFoldDB" id="A0A017TE94"/>
<dbReference type="eggNOG" id="COG0457">
    <property type="taxonomic scope" value="Bacteria"/>
</dbReference>
<evidence type="ECO:0000313" key="3">
    <source>
        <dbReference type="EMBL" id="EYF07140.1"/>
    </source>
</evidence>
<proteinExistence type="predicted"/>
<dbReference type="InterPro" id="IPR011990">
    <property type="entry name" value="TPR-like_helical_dom_sf"/>
</dbReference>
<name>A0A017TE94_9BACT</name>
<evidence type="ECO:0000256" key="2">
    <source>
        <dbReference type="SAM" id="SignalP"/>
    </source>
</evidence>
<keyword evidence="1" id="KW-0812">Transmembrane</keyword>
<dbReference type="Gene3D" id="1.25.40.10">
    <property type="entry name" value="Tetratricopeptide repeat domain"/>
    <property type="match status" value="1"/>
</dbReference>
<dbReference type="EMBL" id="ASRX01000011">
    <property type="protein sequence ID" value="EYF07140.1"/>
    <property type="molecule type" value="Genomic_DNA"/>
</dbReference>